<keyword evidence="4" id="KW-0812">Transmembrane</keyword>
<feature type="signal peptide" evidence="11">
    <location>
        <begin position="1"/>
        <end position="21"/>
    </location>
</feature>
<reference evidence="13" key="1">
    <citation type="submission" date="2025-08" db="UniProtKB">
        <authorList>
            <consortium name="RefSeq"/>
        </authorList>
    </citation>
    <scope>IDENTIFICATION</scope>
</reference>
<dbReference type="GeneID" id="103585094"/>
<feature type="chain" id="PRO_5047512011" description="Hexosyltransferase" evidence="11">
    <location>
        <begin position="22"/>
        <end position="778"/>
    </location>
</feature>
<dbReference type="InterPro" id="IPR051227">
    <property type="entry name" value="CS_glycosyltransferase"/>
</dbReference>
<dbReference type="EC" id="2.4.1.-" evidence="9"/>
<name>A0ABM0Q743_GALVR</name>
<evidence type="ECO:0000256" key="11">
    <source>
        <dbReference type="SAM" id="SignalP"/>
    </source>
</evidence>
<accession>A0ABM0Q743</accession>
<keyword evidence="3 9" id="KW-0808">Transferase</keyword>
<comment type="similarity">
    <text evidence="2 9">Belongs to the chondroitin N-acetylgalactosaminyltransferase family.</text>
</comment>
<evidence type="ECO:0000256" key="4">
    <source>
        <dbReference type="ARBA" id="ARBA00022692"/>
    </source>
</evidence>
<evidence type="ECO:0000256" key="7">
    <source>
        <dbReference type="ARBA" id="ARBA00023034"/>
    </source>
</evidence>
<dbReference type="PANTHER" id="PTHR12369:SF14">
    <property type="entry name" value="CHONDROITIN SULFATE GLUCURONYLTRANSFERASE"/>
    <property type="match status" value="1"/>
</dbReference>
<protein>
    <recommendedName>
        <fullName evidence="9">Hexosyltransferase</fullName>
        <ecNumber evidence="9">2.4.1.-</ecNumber>
    </recommendedName>
</protein>
<evidence type="ECO:0000256" key="9">
    <source>
        <dbReference type="RuleBase" id="RU364016"/>
    </source>
</evidence>
<organism evidence="12 13">
    <name type="scientific">Galeopterus variegatus</name>
    <name type="common">Malayan flying lemur</name>
    <name type="synonym">Cynocephalus variegatus</name>
    <dbReference type="NCBI Taxonomy" id="482537"/>
    <lineage>
        <taxon>Eukaryota</taxon>
        <taxon>Metazoa</taxon>
        <taxon>Chordata</taxon>
        <taxon>Craniata</taxon>
        <taxon>Vertebrata</taxon>
        <taxon>Euteleostomi</taxon>
        <taxon>Mammalia</taxon>
        <taxon>Eutheria</taxon>
        <taxon>Euarchontoglires</taxon>
        <taxon>Dermoptera</taxon>
        <taxon>Cynocephalidae</taxon>
        <taxon>Galeopterus</taxon>
    </lineage>
</organism>
<feature type="region of interest" description="Disordered" evidence="10">
    <location>
        <begin position="635"/>
        <end position="668"/>
    </location>
</feature>
<dbReference type="PANTHER" id="PTHR12369">
    <property type="entry name" value="CHONDROITIN SYNTHASE"/>
    <property type="match status" value="1"/>
</dbReference>
<evidence type="ECO:0000313" key="13">
    <source>
        <dbReference type="RefSeq" id="XP_008564184.1"/>
    </source>
</evidence>
<evidence type="ECO:0000256" key="2">
    <source>
        <dbReference type="ARBA" id="ARBA00009239"/>
    </source>
</evidence>
<evidence type="ECO:0000256" key="3">
    <source>
        <dbReference type="ARBA" id="ARBA00022679"/>
    </source>
</evidence>
<keyword evidence="6" id="KW-1133">Transmembrane helix</keyword>
<evidence type="ECO:0000256" key="1">
    <source>
        <dbReference type="ARBA" id="ARBA00004447"/>
    </source>
</evidence>
<proteinExistence type="inferred from homology"/>
<comment type="subcellular location">
    <subcellularLocation>
        <location evidence="1 9">Golgi apparatus</location>
        <location evidence="1 9">Golgi stack membrane</location>
        <topology evidence="1 9">Single-pass type II membrane protein</topology>
    </subcellularLocation>
</comment>
<gene>
    <name evidence="13" type="primary">CHPF2</name>
</gene>
<dbReference type="Pfam" id="PF05679">
    <property type="entry name" value="CHGN"/>
    <property type="match status" value="1"/>
</dbReference>
<keyword evidence="11" id="KW-0732">Signal</keyword>
<feature type="compositionally biased region" description="Pro residues" evidence="10">
    <location>
        <begin position="640"/>
        <end position="658"/>
    </location>
</feature>
<keyword evidence="7 9" id="KW-0333">Golgi apparatus</keyword>
<evidence type="ECO:0000256" key="10">
    <source>
        <dbReference type="SAM" id="MobiDB-lite"/>
    </source>
</evidence>
<dbReference type="RefSeq" id="XP_008564184.1">
    <property type="nucleotide sequence ID" value="XM_008565962.1"/>
</dbReference>
<dbReference type="Gene3D" id="3.90.550.50">
    <property type="match status" value="1"/>
</dbReference>
<evidence type="ECO:0000256" key="6">
    <source>
        <dbReference type="ARBA" id="ARBA00022989"/>
    </source>
</evidence>
<dbReference type="Proteomes" id="UP000694923">
    <property type="component" value="Unplaced"/>
</dbReference>
<sequence>MSGPTTMRLSSLLALLRPVLPLILGLSLGCSLSLLRVSWIQGEGEDPCVEAVGEAGGPQNPDSRIRLDQSDEDFKPRIVPYYRDPNKPYKKVLRTRYIQTELGSRERLLVAVLTSRATLSTLAVAVNRTVAHHFPRLLYFTGQRGARAPAGMQVVSHGDERPAWLMSETLRHLHTHFGADYDWFFIMQDDTYVQAPRLAALAGHLSINQDLYLGRAEEFIGSGEQARYCHGGFGYLLSRSLLLRLRPHLDGCRGDILSARPDEWLGRCLIDSLGIGCVSQHQGQQYRSFELAKNWDPEKEGSSAFLSAFAVHPVTEGTLMYRLHKRFSALELEWAYREIEQLQAQIRNLTVLTPEGEAGLSWPVGLPAPFTPHSRFEVLGWDYFTEQHTFSCTDGAPKCPLQGASRVDIGDAVETALEQLNQRYQPRLRFQKQRLLNGYRRFDPARGMEYTLDLLLEAVTQRGHRRVLARRVSLLRPLSRVEILPMPYVTEATRVQLVLPLLVAEAAAAPAFLEAFAASVLEPREHALLTLLLVYGPREGGRGALDPFLQVKVAAAELERRYPGTRLAWLAVRAEAPSQVRLMDVISKKHPVDTLFFLTTVWTRPGPEVLNRCRMNAISGWQAFFPVHFQEFNPALSPQRSPPGPPGSGPDPPSPPGADPSRGATVGGRFDRQASAEGCFYNADYLAARARLASELAGQEEEEALEGLEVMDVFLRFSGLHLFRAVEPGLVQKFALRDCSPRLSEELYHRCRLSNLEGLGGRAQLAMALFEQEQANST</sequence>
<keyword evidence="12" id="KW-1185">Reference proteome</keyword>
<evidence type="ECO:0000313" key="12">
    <source>
        <dbReference type="Proteomes" id="UP000694923"/>
    </source>
</evidence>
<dbReference type="InterPro" id="IPR008428">
    <property type="entry name" value="Chond_GalNAc"/>
</dbReference>
<keyword evidence="5 9" id="KW-0735">Signal-anchor</keyword>
<evidence type="ECO:0000256" key="8">
    <source>
        <dbReference type="ARBA" id="ARBA00023136"/>
    </source>
</evidence>
<keyword evidence="8" id="KW-0472">Membrane</keyword>
<evidence type="ECO:0000256" key="5">
    <source>
        <dbReference type="ARBA" id="ARBA00022968"/>
    </source>
</evidence>